<evidence type="ECO:0000256" key="4">
    <source>
        <dbReference type="ARBA" id="ARBA00022692"/>
    </source>
</evidence>
<protein>
    <submittedName>
        <fullName evidence="13">Chemotaxis protein</fullName>
    </submittedName>
</protein>
<evidence type="ECO:0000256" key="10">
    <source>
        <dbReference type="SAM" id="Phobius"/>
    </source>
</evidence>
<dbReference type="PANTHER" id="PTHR32089">
    <property type="entry name" value="METHYL-ACCEPTING CHEMOTAXIS PROTEIN MCPB"/>
    <property type="match status" value="1"/>
</dbReference>
<feature type="transmembrane region" description="Helical" evidence="10">
    <location>
        <begin position="13"/>
        <end position="34"/>
    </location>
</feature>
<keyword evidence="3" id="KW-0145">Chemotaxis</keyword>
<name>A0ABN6I1J1_9HELI</name>
<evidence type="ECO:0000256" key="2">
    <source>
        <dbReference type="ARBA" id="ARBA00022475"/>
    </source>
</evidence>
<keyword evidence="5 10" id="KW-1133">Transmembrane helix</keyword>
<evidence type="ECO:0000259" key="11">
    <source>
        <dbReference type="PROSITE" id="PS50111"/>
    </source>
</evidence>
<feature type="domain" description="HAMP" evidence="12">
    <location>
        <begin position="303"/>
        <end position="353"/>
    </location>
</feature>
<dbReference type="RefSeq" id="WP_221280786.1">
    <property type="nucleotide sequence ID" value="NZ_AP024814.1"/>
</dbReference>
<dbReference type="InterPro" id="IPR029151">
    <property type="entry name" value="Sensor-like_sf"/>
</dbReference>
<keyword evidence="14" id="KW-1185">Reference proteome</keyword>
<feature type="transmembrane region" description="Helical" evidence="10">
    <location>
        <begin position="278"/>
        <end position="298"/>
    </location>
</feature>
<gene>
    <name evidence="13" type="ORF">NHP190003_07440</name>
</gene>
<dbReference type="CDD" id="cd12913">
    <property type="entry name" value="PDC1_MCP_like"/>
    <property type="match status" value="1"/>
</dbReference>
<comment type="subcellular location">
    <subcellularLocation>
        <location evidence="1">Cell membrane</location>
        <topology evidence="1">Multi-pass membrane protein</topology>
    </subcellularLocation>
</comment>
<dbReference type="SUPFAM" id="SSF58104">
    <property type="entry name" value="Methyl-accepting chemotaxis protein (MCP) signaling domain"/>
    <property type="match status" value="1"/>
</dbReference>
<evidence type="ECO:0000313" key="13">
    <source>
        <dbReference type="EMBL" id="BCZ17462.1"/>
    </source>
</evidence>
<dbReference type="SMART" id="SM00283">
    <property type="entry name" value="MA"/>
    <property type="match status" value="1"/>
</dbReference>
<dbReference type="SMART" id="SM00304">
    <property type="entry name" value="HAMP"/>
    <property type="match status" value="1"/>
</dbReference>
<evidence type="ECO:0000256" key="7">
    <source>
        <dbReference type="ARBA" id="ARBA00023224"/>
    </source>
</evidence>
<dbReference type="Proteomes" id="UP000826775">
    <property type="component" value="Chromosome"/>
</dbReference>
<dbReference type="PROSITE" id="PS50885">
    <property type="entry name" value="HAMP"/>
    <property type="match status" value="1"/>
</dbReference>
<dbReference type="Pfam" id="PF00672">
    <property type="entry name" value="HAMP"/>
    <property type="match status" value="1"/>
</dbReference>
<evidence type="ECO:0000256" key="9">
    <source>
        <dbReference type="PROSITE-ProRule" id="PRU00284"/>
    </source>
</evidence>
<comment type="similarity">
    <text evidence="8">Belongs to the methyl-accepting chemotaxis (MCP) protein family.</text>
</comment>
<evidence type="ECO:0000256" key="8">
    <source>
        <dbReference type="ARBA" id="ARBA00029447"/>
    </source>
</evidence>
<evidence type="ECO:0000259" key="12">
    <source>
        <dbReference type="PROSITE" id="PS50885"/>
    </source>
</evidence>
<dbReference type="CDD" id="cd06225">
    <property type="entry name" value="HAMP"/>
    <property type="match status" value="1"/>
</dbReference>
<dbReference type="PANTHER" id="PTHR32089:SF112">
    <property type="entry name" value="LYSOZYME-LIKE PROTEIN-RELATED"/>
    <property type="match status" value="1"/>
</dbReference>
<sequence length="630" mass="69582">MDLNVKLGFKTKIVLALAVLLILVFGTTIVIIGVKIRNNLTEQAQISLKTTVNVLSSTIKEWDRSTRFVLRQTALSFEKIPLNDLERVEQILEFVHNNMSSADVYAAFENGTIVKLQGKEPAGYDPRVRSWYKNAKATPGIHISKPYVDAYTKKTVVTYSLALKQKGVFKGVLALDVDLDSLLESVIANYFKKQRVHLLDANGVVLGSSVYQEGSRYHANDHELRRQILTTSSGFIERDGKEGVKFYVYSTIDGLGWKVVSVVFKKDALKNLNGVQTMMFTISVIALIVVPFVLFGVIEILCRPLIQLRDLIVQLVSDNGDLTKRLRVRGTDEIATISSNINLLLEKIQGMVSKIKELGAQNHQIANTLHTSVNTVEQHTQEGKNLIHTALENGDNIINNILRGVEDADKNNQNLLQTDSTLEEIRTQIQSFNENLANKAKLGMEFSNRLDEASKNTENIKAVLTLISDIAGQTNLLALNAAIEAARAGEHGRGFAVVADEVRKLAEKTQSSLTEIASAINEVVQSVGTISHDLHTNAQEILKTSELTHSLQKMVDSNVENIQSVIGVTSQAVQEFKGVANTAKMIIQSIQKINRLAVLNHQSVQDVGKASQSLNEVAQVLDQELAKFKV</sequence>
<dbReference type="Pfam" id="PF02743">
    <property type="entry name" value="dCache_1"/>
    <property type="match status" value="1"/>
</dbReference>
<dbReference type="InterPro" id="IPR004089">
    <property type="entry name" value="MCPsignal_dom"/>
</dbReference>
<proteinExistence type="inferred from homology"/>
<evidence type="ECO:0000256" key="3">
    <source>
        <dbReference type="ARBA" id="ARBA00022500"/>
    </source>
</evidence>
<evidence type="ECO:0000256" key="1">
    <source>
        <dbReference type="ARBA" id="ARBA00004651"/>
    </source>
</evidence>
<organism evidence="13 14">
    <name type="scientific">Helicobacter gastrocanis</name>
    <dbReference type="NCBI Taxonomy" id="2849641"/>
    <lineage>
        <taxon>Bacteria</taxon>
        <taxon>Pseudomonadati</taxon>
        <taxon>Campylobacterota</taxon>
        <taxon>Epsilonproteobacteria</taxon>
        <taxon>Campylobacterales</taxon>
        <taxon>Helicobacteraceae</taxon>
        <taxon>Helicobacter</taxon>
    </lineage>
</organism>
<dbReference type="InterPro" id="IPR003660">
    <property type="entry name" value="HAMP_dom"/>
</dbReference>
<evidence type="ECO:0000256" key="5">
    <source>
        <dbReference type="ARBA" id="ARBA00022989"/>
    </source>
</evidence>
<accession>A0ABN6I1J1</accession>
<dbReference type="EMBL" id="AP024814">
    <property type="protein sequence ID" value="BCZ17462.1"/>
    <property type="molecule type" value="Genomic_DNA"/>
</dbReference>
<dbReference type="Pfam" id="PF00015">
    <property type="entry name" value="MCPsignal"/>
    <property type="match status" value="1"/>
</dbReference>
<keyword evidence="6 10" id="KW-0472">Membrane</keyword>
<dbReference type="SUPFAM" id="SSF103190">
    <property type="entry name" value="Sensory domain-like"/>
    <property type="match status" value="1"/>
</dbReference>
<reference evidence="13 14" key="1">
    <citation type="submission" date="2021-07" db="EMBL/GenBank/DDBJ databases">
        <title>Novel Helicobacter sp. Isolated from a dog.</title>
        <authorList>
            <person name="Rimbara E."/>
            <person name="Suzuki M."/>
        </authorList>
    </citation>
    <scope>NUCLEOTIDE SEQUENCE [LARGE SCALE GENOMIC DNA]</scope>
    <source>
        <strain evidence="14">NHP19-003</strain>
    </source>
</reference>
<keyword evidence="4 10" id="KW-0812">Transmembrane</keyword>
<feature type="domain" description="Methyl-accepting transducer" evidence="11">
    <location>
        <begin position="358"/>
        <end position="615"/>
    </location>
</feature>
<dbReference type="Gene3D" id="1.10.287.950">
    <property type="entry name" value="Methyl-accepting chemotaxis protein"/>
    <property type="match status" value="1"/>
</dbReference>
<evidence type="ECO:0000256" key="6">
    <source>
        <dbReference type="ARBA" id="ARBA00023136"/>
    </source>
</evidence>
<dbReference type="Gene3D" id="3.30.450.20">
    <property type="entry name" value="PAS domain"/>
    <property type="match status" value="2"/>
</dbReference>
<dbReference type="InterPro" id="IPR033479">
    <property type="entry name" value="dCache_1"/>
</dbReference>
<evidence type="ECO:0000313" key="14">
    <source>
        <dbReference type="Proteomes" id="UP000826775"/>
    </source>
</evidence>
<dbReference type="PROSITE" id="PS50111">
    <property type="entry name" value="CHEMOTAXIS_TRANSDUC_2"/>
    <property type="match status" value="1"/>
</dbReference>
<keyword evidence="2" id="KW-1003">Cell membrane</keyword>
<keyword evidence="7 9" id="KW-0807">Transducer</keyword>